<keyword evidence="2" id="KW-1185">Reference proteome</keyword>
<dbReference type="Proteomes" id="UP000308600">
    <property type="component" value="Unassembled WGS sequence"/>
</dbReference>
<dbReference type="EMBL" id="ML209450">
    <property type="protein sequence ID" value="TFK58320.1"/>
    <property type="molecule type" value="Genomic_DNA"/>
</dbReference>
<gene>
    <name evidence="1" type="ORF">BDN72DRAFT_906853</name>
</gene>
<name>A0ACD2ZXZ6_9AGAR</name>
<reference evidence="1 2" key="1">
    <citation type="journal article" date="2019" name="Nat. Ecol. Evol.">
        <title>Megaphylogeny resolves global patterns of mushroom evolution.</title>
        <authorList>
            <person name="Varga T."/>
            <person name="Krizsan K."/>
            <person name="Foldi C."/>
            <person name="Dima B."/>
            <person name="Sanchez-Garcia M."/>
            <person name="Sanchez-Ramirez S."/>
            <person name="Szollosi G.J."/>
            <person name="Szarkandi J.G."/>
            <person name="Papp V."/>
            <person name="Albert L."/>
            <person name="Andreopoulos W."/>
            <person name="Angelini C."/>
            <person name="Antonin V."/>
            <person name="Barry K.W."/>
            <person name="Bougher N.L."/>
            <person name="Buchanan P."/>
            <person name="Buyck B."/>
            <person name="Bense V."/>
            <person name="Catcheside P."/>
            <person name="Chovatia M."/>
            <person name="Cooper J."/>
            <person name="Damon W."/>
            <person name="Desjardin D."/>
            <person name="Finy P."/>
            <person name="Geml J."/>
            <person name="Haridas S."/>
            <person name="Hughes K."/>
            <person name="Justo A."/>
            <person name="Karasinski D."/>
            <person name="Kautmanova I."/>
            <person name="Kiss B."/>
            <person name="Kocsube S."/>
            <person name="Kotiranta H."/>
            <person name="LaButti K.M."/>
            <person name="Lechner B.E."/>
            <person name="Liimatainen K."/>
            <person name="Lipzen A."/>
            <person name="Lukacs Z."/>
            <person name="Mihaltcheva S."/>
            <person name="Morgado L.N."/>
            <person name="Niskanen T."/>
            <person name="Noordeloos M.E."/>
            <person name="Ohm R.A."/>
            <person name="Ortiz-Santana B."/>
            <person name="Ovrebo C."/>
            <person name="Racz N."/>
            <person name="Riley R."/>
            <person name="Savchenko A."/>
            <person name="Shiryaev A."/>
            <person name="Soop K."/>
            <person name="Spirin V."/>
            <person name="Szebenyi C."/>
            <person name="Tomsovsky M."/>
            <person name="Tulloss R.E."/>
            <person name="Uehling J."/>
            <person name="Grigoriev I.V."/>
            <person name="Vagvolgyi C."/>
            <person name="Papp T."/>
            <person name="Martin F.M."/>
            <person name="Miettinen O."/>
            <person name="Hibbett D.S."/>
            <person name="Nagy L.G."/>
        </authorList>
    </citation>
    <scope>NUCLEOTIDE SEQUENCE [LARGE SCALE GENOMIC DNA]</scope>
    <source>
        <strain evidence="1 2">NL-1719</strain>
    </source>
</reference>
<protein>
    <submittedName>
        <fullName evidence="1">Uncharacterized protein</fullName>
    </submittedName>
</protein>
<sequence>MAFSKEGHEIDASPFGFCVYGTVIKDNLAGFDPPTTFGDAFGALVMGPGETTSRRFNCSRNIMNDMQALLPLECKVCHCTGYVGPWEKRESRLYLTYLPTDGFRPRILAQDGTELPPDFNLTGKDVKAIFTLVNYAWAPQRMLALAVLDFVTVTGLDFVGHTELDFASLPSSWTLRRSPHDSDFSSLRDGCPGSLDYPQESLSTRLILKVAQTTWISSPVYTPSLLQTAPINSDFTNAQEQGDSSDLDQQKRSLDVSWRYAQP</sequence>
<evidence type="ECO:0000313" key="1">
    <source>
        <dbReference type="EMBL" id="TFK58320.1"/>
    </source>
</evidence>
<proteinExistence type="predicted"/>
<accession>A0ACD2ZXZ6</accession>
<organism evidence="1 2">
    <name type="scientific">Pluteus cervinus</name>
    <dbReference type="NCBI Taxonomy" id="181527"/>
    <lineage>
        <taxon>Eukaryota</taxon>
        <taxon>Fungi</taxon>
        <taxon>Dikarya</taxon>
        <taxon>Basidiomycota</taxon>
        <taxon>Agaricomycotina</taxon>
        <taxon>Agaricomycetes</taxon>
        <taxon>Agaricomycetidae</taxon>
        <taxon>Agaricales</taxon>
        <taxon>Pluteineae</taxon>
        <taxon>Pluteaceae</taxon>
        <taxon>Pluteus</taxon>
    </lineage>
</organism>
<evidence type="ECO:0000313" key="2">
    <source>
        <dbReference type="Proteomes" id="UP000308600"/>
    </source>
</evidence>